<evidence type="ECO:0000313" key="2">
    <source>
        <dbReference type="EMBL" id="MFD0999982.1"/>
    </source>
</evidence>
<dbReference type="PANTHER" id="PTHR34821:SF2">
    <property type="entry name" value="INNER MEMBRANE PROTEIN YDCZ"/>
    <property type="match status" value="1"/>
</dbReference>
<feature type="transmembrane region" description="Helical" evidence="1">
    <location>
        <begin position="71"/>
        <end position="90"/>
    </location>
</feature>
<dbReference type="InterPro" id="IPR006750">
    <property type="entry name" value="YdcZ"/>
</dbReference>
<protein>
    <submittedName>
        <fullName evidence="2">DMT family transporter</fullName>
    </submittedName>
</protein>
<feature type="transmembrane region" description="Helical" evidence="1">
    <location>
        <begin position="6"/>
        <end position="23"/>
    </location>
</feature>
<name>A0ABW3K1L8_9BACT</name>
<sequence>MNKFGWIIFSLLAGSFLPIQAGLNAKMGKALESPVYASLISFVVGSAALILYILFTGQSVSWAGLKSAPPQAWLGGILGAFYVTVIILAFPKLGPALTFGLIVLGQMVISLVLDHFQILVPQQHTINIWRIAGVALIVAGVVILRKF</sequence>
<feature type="transmembrane region" description="Helical" evidence="1">
    <location>
        <begin position="35"/>
        <end position="55"/>
    </location>
</feature>
<dbReference type="EMBL" id="JBHTKA010000003">
    <property type="protein sequence ID" value="MFD0999982.1"/>
    <property type="molecule type" value="Genomic_DNA"/>
</dbReference>
<dbReference type="PANTHER" id="PTHR34821">
    <property type="entry name" value="INNER MEMBRANE PROTEIN YDCZ"/>
    <property type="match status" value="1"/>
</dbReference>
<evidence type="ECO:0000256" key="1">
    <source>
        <dbReference type="SAM" id="Phobius"/>
    </source>
</evidence>
<dbReference type="RefSeq" id="WP_377579183.1">
    <property type="nucleotide sequence ID" value="NZ_JBHTKA010000003.1"/>
</dbReference>
<gene>
    <name evidence="2" type="ORF">ACFQ21_11735</name>
</gene>
<keyword evidence="1" id="KW-1133">Transmembrane helix</keyword>
<dbReference type="Pfam" id="PF04657">
    <property type="entry name" value="DMT_YdcZ"/>
    <property type="match status" value="1"/>
</dbReference>
<reference evidence="3" key="1">
    <citation type="journal article" date="2019" name="Int. J. Syst. Evol. Microbiol.">
        <title>The Global Catalogue of Microorganisms (GCM) 10K type strain sequencing project: providing services to taxonomists for standard genome sequencing and annotation.</title>
        <authorList>
            <consortium name="The Broad Institute Genomics Platform"/>
            <consortium name="The Broad Institute Genome Sequencing Center for Infectious Disease"/>
            <person name="Wu L."/>
            <person name="Ma J."/>
        </authorList>
    </citation>
    <scope>NUCLEOTIDE SEQUENCE [LARGE SCALE GENOMIC DNA]</scope>
    <source>
        <strain evidence="3">CCUG 58938</strain>
    </source>
</reference>
<accession>A0ABW3K1L8</accession>
<keyword evidence="1" id="KW-0472">Membrane</keyword>
<dbReference type="Proteomes" id="UP001597112">
    <property type="component" value="Unassembled WGS sequence"/>
</dbReference>
<feature type="transmembrane region" description="Helical" evidence="1">
    <location>
        <begin position="97"/>
        <end position="120"/>
    </location>
</feature>
<feature type="transmembrane region" description="Helical" evidence="1">
    <location>
        <begin position="126"/>
        <end position="144"/>
    </location>
</feature>
<keyword evidence="1" id="KW-0812">Transmembrane</keyword>
<comment type="caution">
    <text evidence="2">The sequence shown here is derived from an EMBL/GenBank/DDBJ whole genome shotgun (WGS) entry which is preliminary data.</text>
</comment>
<keyword evidence="3" id="KW-1185">Reference proteome</keyword>
<proteinExistence type="predicted"/>
<evidence type="ECO:0000313" key="3">
    <source>
        <dbReference type="Proteomes" id="UP001597112"/>
    </source>
</evidence>
<organism evidence="2 3">
    <name type="scientific">Ohtaekwangia kribbensis</name>
    <dbReference type="NCBI Taxonomy" id="688913"/>
    <lineage>
        <taxon>Bacteria</taxon>
        <taxon>Pseudomonadati</taxon>
        <taxon>Bacteroidota</taxon>
        <taxon>Cytophagia</taxon>
        <taxon>Cytophagales</taxon>
        <taxon>Fulvivirgaceae</taxon>
        <taxon>Ohtaekwangia</taxon>
    </lineage>
</organism>